<feature type="domain" description="Inner centromere protein ARK-binding" evidence="9">
    <location>
        <begin position="299"/>
        <end position="356"/>
    </location>
</feature>
<accession>A0A183EPJ9</accession>
<evidence type="ECO:0000259" key="9">
    <source>
        <dbReference type="Pfam" id="PF03941"/>
    </source>
</evidence>
<feature type="compositionally biased region" description="Polar residues" evidence="8">
    <location>
        <begin position="259"/>
        <end position="276"/>
    </location>
</feature>
<dbReference type="GO" id="GO:1990385">
    <property type="term" value="C:meiotic spindle midzone"/>
    <property type="evidence" value="ECO:0007669"/>
    <property type="project" value="TreeGrafter"/>
</dbReference>
<dbReference type="PANTHER" id="PTHR13142">
    <property type="entry name" value="INNER CENTROMERE PROTEIN"/>
    <property type="match status" value="1"/>
</dbReference>
<keyword evidence="11" id="KW-1185">Reference proteome</keyword>
<evidence type="ECO:0000256" key="8">
    <source>
        <dbReference type="SAM" id="MobiDB-lite"/>
    </source>
</evidence>
<dbReference type="GO" id="GO:0000281">
    <property type="term" value="P:mitotic cytokinesis"/>
    <property type="evidence" value="ECO:0007669"/>
    <property type="project" value="TreeGrafter"/>
</dbReference>
<dbReference type="WBParaSite" id="GPUH_0002291801-mRNA-1">
    <property type="protein sequence ID" value="GPUH_0002291801-mRNA-1"/>
    <property type="gene ID" value="GPUH_0002291801"/>
</dbReference>
<gene>
    <name evidence="10" type="ORF">GPUH_LOCUS22890</name>
</gene>
<organism evidence="12">
    <name type="scientific">Gongylonema pulchrum</name>
    <dbReference type="NCBI Taxonomy" id="637853"/>
    <lineage>
        <taxon>Eukaryota</taxon>
        <taxon>Metazoa</taxon>
        <taxon>Ecdysozoa</taxon>
        <taxon>Nematoda</taxon>
        <taxon>Chromadorea</taxon>
        <taxon>Rhabditida</taxon>
        <taxon>Spirurina</taxon>
        <taxon>Spiruromorpha</taxon>
        <taxon>Spiruroidea</taxon>
        <taxon>Gongylonematidae</taxon>
        <taxon>Gongylonema</taxon>
    </lineage>
</organism>
<dbReference type="EMBL" id="UYRT01096250">
    <property type="protein sequence ID" value="VDN40686.1"/>
    <property type="molecule type" value="Genomic_DNA"/>
</dbReference>
<evidence type="ECO:0000256" key="1">
    <source>
        <dbReference type="ARBA" id="ARBA00004123"/>
    </source>
</evidence>
<dbReference type="GO" id="GO:0032133">
    <property type="term" value="C:chromosome passenger complex"/>
    <property type="evidence" value="ECO:0007669"/>
    <property type="project" value="TreeGrafter"/>
</dbReference>
<evidence type="ECO:0000313" key="11">
    <source>
        <dbReference type="Proteomes" id="UP000271098"/>
    </source>
</evidence>
<name>A0A183EPJ9_9BILA</name>
<keyword evidence="4" id="KW-0963">Cytoplasm</keyword>
<dbReference type="AlphaFoldDB" id="A0A183EPJ9"/>
<sequence length="399" mass="45084">MNNKKKEEEAMEKMRIIRMREQQIEALKQQQRMPPWSPYRTRRYCSRMQKQPLVRAVSSKDIASTSRNSPSHQEKEHFRGKRESSASGKQDISKKRQKFDQIEVCETKRSTTRKMSSKSEQTAATEMEGMGTAQALATEVACSNALQFEQASTYLHYEKTAMQKNLRSKEGSLSRSEEITEKNDIISKGMPTMTKARHSSHLLVKSITNLSKNHAMARRALSLTTQLKKSVQSGAHGDVVAESSADIKAEKCAEDKENTNNGSGQNMEDTAKNQAPKSMDVSRASDSLKSTSNNYNINDLSSQDETDDETQPRKPIPLWAQDETLKQALVKQILHPCIDVDTFFGPVQPPNLTAIFSRDCSRYTKRSSSAQWTSPMSNPRPGRSRYVELLKEKKLAELL</sequence>
<feature type="compositionally biased region" description="Polar residues" evidence="8">
    <location>
        <begin position="284"/>
        <end position="301"/>
    </location>
</feature>
<reference evidence="12" key="1">
    <citation type="submission" date="2016-06" db="UniProtKB">
        <authorList>
            <consortium name="WormBaseParasite"/>
        </authorList>
    </citation>
    <scope>IDENTIFICATION</scope>
</reference>
<dbReference type="Proteomes" id="UP000271098">
    <property type="component" value="Unassembled WGS sequence"/>
</dbReference>
<evidence type="ECO:0000256" key="3">
    <source>
        <dbReference type="ARBA" id="ARBA00010042"/>
    </source>
</evidence>
<dbReference type="GO" id="GO:0030496">
    <property type="term" value="C:midbody"/>
    <property type="evidence" value="ECO:0007669"/>
    <property type="project" value="TreeGrafter"/>
</dbReference>
<evidence type="ECO:0000256" key="6">
    <source>
        <dbReference type="ARBA" id="ARBA00023212"/>
    </source>
</evidence>
<feature type="compositionally biased region" description="Basic and acidic residues" evidence="8">
    <location>
        <begin position="91"/>
        <end position="109"/>
    </location>
</feature>
<proteinExistence type="inferred from homology"/>
<keyword evidence="5" id="KW-0159">Chromosome partition</keyword>
<feature type="compositionally biased region" description="Basic and acidic residues" evidence="8">
    <location>
        <begin position="72"/>
        <end position="84"/>
    </location>
</feature>
<dbReference type="Pfam" id="PF03941">
    <property type="entry name" value="INCENP_ARK-bind"/>
    <property type="match status" value="1"/>
</dbReference>
<feature type="region of interest" description="Disordered" evidence="8">
    <location>
        <begin position="47"/>
        <end position="120"/>
    </location>
</feature>
<evidence type="ECO:0000256" key="7">
    <source>
        <dbReference type="ARBA" id="ARBA00023242"/>
    </source>
</evidence>
<evidence type="ECO:0000313" key="10">
    <source>
        <dbReference type="EMBL" id="VDN40686.1"/>
    </source>
</evidence>
<dbReference type="GO" id="GO:0005634">
    <property type="term" value="C:nucleus"/>
    <property type="evidence" value="ECO:0007669"/>
    <property type="project" value="UniProtKB-SubCell"/>
</dbReference>
<evidence type="ECO:0000313" key="12">
    <source>
        <dbReference type="WBParaSite" id="GPUH_0002291801-mRNA-1"/>
    </source>
</evidence>
<keyword evidence="6" id="KW-0206">Cytoskeleton</keyword>
<evidence type="ECO:0000256" key="2">
    <source>
        <dbReference type="ARBA" id="ARBA00004186"/>
    </source>
</evidence>
<evidence type="ECO:0000256" key="4">
    <source>
        <dbReference type="ARBA" id="ARBA00022490"/>
    </source>
</evidence>
<dbReference type="GO" id="GO:0000776">
    <property type="term" value="C:kinetochore"/>
    <property type="evidence" value="ECO:0007669"/>
    <property type="project" value="TreeGrafter"/>
</dbReference>
<dbReference type="GO" id="GO:0051310">
    <property type="term" value="P:metaphase chromosome alignment"/>
    <property type="evidence" value="ECO:0007669"/>
    <property type="project" value="TreeGrafter"/>
</dbReference>
<protein>
    <submittedName>
        <fullName evidence="12">INCENP_ARK-bind domain-containing protein</fullName>
    </submittedName>
</protein>
<comment type="similarity">
    <text evidence="3">Belongs to the INCENP family.</text>
</comment>
<dbReference type="PANTHER" id="PTHR13142:SF1">
    <property type="entry name" value="INNER CENTROMERE PROTEIN"/>
    <property type="match status" value="1"/>
</dbReference>
<dbReference type="GO" id="GO:0051257">
    <property type="term" value="P:meiotic spindle midzone assembly"/>
    <property type="evidence" value="ECO:0007669"/>
    <property type="project" value="TreeGrafter"/>
</dbReference>
<feature type="compositionally biased region" description="Polar residues" evidence="8">
    <location>
        <begin position="61"/>
        <end position="71"/>
    </location>
</feature>
<evidence type="ECO:0000256" key="5">
    <source>
        <dbReference type="ARBA" id="ARBA00022829"/>
    </source>
</evidence>
<comment type="subcellular location">
    <subcellularLocation>
        <location evidence="2">Cytoplasm</location>
        <location evidence="2">Cytoskeleton</location>
        <location evidence="2">Spindle</location>
    </subcellularLocation>
    <subcellularLocation>
        <location evidence="1">Nucleus</location>
    </subcellularLocation>
</comment>
<dbReference type="Gene3D" id="6.10.250.2990">
    <property type="match status" value="1"/>
</dbReference>
<keyword evidence="7" id="KW-0539">Nucleus</keyword>
<feature type="region of interest" description="Disordered" evidence="8">
    <location>
        <begin position="251"/>
        <end position="314"/>
    </location>
</feature>
<reference evidence="10 11" key="2">
    <citation type="submission" date="2018-11" db="EMBL/GenBank/DDBJ databases">
        <authorList>
            <consortium name="Pathogen Informatics"/>
        </authorList>
    </citation>
    <scope>NUCLEOTIDE SEQUENCE [LARGE SCALE GENOMIC DNA]</scope>
</reference>
<dbReference type="InterPro" id="IPR005635">
    <property type="entry name" value="Inner_centromere_prot_ARK-bd"/>
</dbReference>
<dbReference type="OrthoDB" id="6123at2759"/>